<evidence type="ECO:0000313" key="3">
    <source>
        <dbReference type="Proteomes" id="UP001244242"/>
    </source>
</evidence>
<proteinExistence type="predicted"/>
<dbReference type="Proteomes" id="UP001244242">
    <property type="component" value="Unassembled WGS sequence"/>
</dbReference>
<dbReference type="RefSeq" id="WP_282722725.1">
    <property type="nucleotide sequence ID" value="NZ_JASCQO010000042.1"/>
</dbReference>
<accession>A0ABT6VP26</accession>
<sequence>MPGWLTRIGERSQRVDAVAACFAAQRPVYVVLDQRRAPERCAALVGQPGWHDFLTLFAGTPLAPLLEASPWLIELTPGSEAWQAAEALCREQRIGWAFQPAQAARLADLADHLRRLFVLDDPHGGQSLVNVQDPAAWTALLAAGSDTSYAHCIGPLGQVATPAPQRHWQVWQPAVHDGEAETPPLTHELERALKEVQRAWWLSQATDIPLQELPPEWLERLTQLAEADIARWRDRKRLLPLVRHADAAMWRHAQATLFDASLTEAQKISELERLS</sequence>
<evidence type="ECO:0000259" key="1">
    <source>
        <dbReference type="Pfam" id="PF13503"/>
    </source>
</evidence>
<name>A0ABT6VP26_9GAMM</name>
<comment type="caution">
    <text evidence="2">The sequence shown here is derived from an EMBL/GenBank/DDBJ whole genome shotgun (WGS) entry which is preliminary data.</text>
</comment>
<gene>
    <name evidence="2" type="ORF">QLQ84_15850</name>
</gene>
<dbReference type="Pfam" id="PF13503">
    <property type="entry name" value="DUF4123"/>
    <property type="match status" value="1"/>
</dbReference>
<dbReference type="EMBL" id="JASCQO010000042">
    <property type="protein sequence ID" value="MDI5935269.1"/>
    <property type="molecule type" value="Genomic_DNA"/>
</dbReference>
<dbReference type="InterPro" id="IPR025391">
    <property type="entry name" value="DUF4123"/>
</dbReference>
<feature type="domain" description="DUF4123" evidence="1">
    <location>
        <begin position="28"/>
        <end position="146"/>
    </location>
</feature>
<organism evidence="2 3">
    <name type="scientific">Halomonas kalidii</name>
    <dbReference type="NCBI Taxonomy" id="3043293"/>
    <lineage>
        <taxon>Bacteria</taxon>
        <taxon>Pseudomonadati</taxon>
        <taxon>Pseudomonadota</taxon>
        <taxon>Gammaproteobacteria</taxon>
        <taxon>Oceanospirillales</taxon>
        <taxon>Halomonadaceae</taxon>
        <taxon>Halomonas</taxon>
    </lineage>
</organism>
<protein>
    <submittedName>
        <fullName evidence="2">DUF4123 domain-containing protein</fullName>
    </submittedName>
</protein>
<evidence type="ECO:0000313" key="2">
    <source>
        <dbReference type="EMBL" id="MDI5935269.1"/>
    </source>
</evidence>
<keyword evidence="3" id="KW-1185">Reference proteome</keyword>
<reference evidence="2 3" key="1">
    <citation type="submission" date="2023-04" db="EMBL/GenBank/DDBJ databases">
        <title>Halomonas strains isolated from rhizosphere soil.</title>
        <authorList>
            <person name="Xu L."/>
            <person name="Sun J.-Q."/>
        </authorList>
    </citation>
    <scope>NUCLEOTIDE SEQUENCE [LARGE SCALE GENOMIC DNA]</scope>
    <source>
        <strain evidence="2 3">LN1S58</strain>
    </source>
</reference>